<reference evidence="1" key="1">
    <citation type="journal article" date="2023" name="Mol. Phylogenet. Evol.">
        <title>Genome-scale phylogeny and comparative genomics of the fungal order Sordariales.</title>
        <authorList>
            <person name="Hensen N."/>
            <person name="Bonometti L."/>
            <person name="Westerberg I."/>
            <person name="Brannstrom I.O."/>
            <person name="Guillou S."/>
            <person name="Cros-Aarteil S."/>
            <person name="Calhoun S."/>
            <person name="Haridas S."/>
            <person name="Kuo A."/>
            <person name="Mondo S."/>
            <person name="Pangilinan J."/>
            <person name="Riley R."/>
            <person name="LaButti K."/>
            <person name="Andreopoulos B."/>
            <person name="Lipzen A."/>
            <person name="Chen C."/>
            <person name="Yan M."/>
            <person name="Daum C."/>
            <person name="Ng V."/>
            <person name="Clum A."/>
            <person name="Steindorff A."/>
            <person name="Ohm R.A."/>
            <person name="Martin F."/>
            <person name="Silar P."/>
            <person name="Natvig D.O."/>
            <person name="Lalanne C."/>
            <person name="Gautier V."/>
            <person name="Ament-Velasquez S.L."/>
            <person name="Kruys A."/>
            <person name="Hutchinson M.I."/>
            <person name="Powell A.J."/>
            <person name="Barry K."/>
            <person name="Miller A.N."/>
            <person name="Grigoriev I.V."/>
            <person name="Debuchy R."/>
            <person name="Gladieux P."/>
            <person name="Hiltunen Thoren M."/>
            <person name="Johannesson H."/>
        </authorList>
    </citation>
    <scope>NUCLEOTIDE SEQUENCE</scope>
    <source>
        <strain evidence="1">PSN293</strain>
    </source>
</reference>
<name>A0AAN6Y3B0_9PEZI</name>
<evidence type="ECO:0000313" key="1">
    <source>
        <dbReference type="EMBL" id="KAK4209342.1"/>
    </source>
</evidence>
<evidence type="ECO:0000313" key="2">
    <source>
        <dbReference type="Proteomes" id="UP001301769"/>
    </source>
</evidence>
<proteinExistence type="predicted"/>
<accession>A0AAN6Y3B0</accession>
<sequence length="201" mass="22799">MSSLTRCIRWQYQHIAVIISRPVIYTTTSPPLAPADCEVRWVGQLMKHPTDDVKPSQRDSLRHRCFRRLVSVLGELVLVSSPERALGSPTGQPFYTSSHPFPPRSRAGVHVGRPCLSCITFFSMTARKKESEKGGATLNAFRTIEWLWLIVPRVLFCTWRSSWCILFPFPHHPQILPLSAHKWATESHQMQQIAVASVGGR</sequence>
<keyword evidence="2" id="KW-1185">Reference proteome</keyword>
<reference evidence="1" key="2">
    <citation type="submission" date="2023-05" db="EMBL/GenBank/DDBJ databases">
        <authorList>
            <consortium name="Lawrence Berkeley National Laboratory"/>
            <person name="Steindorff A."/>
            <person name="Hensen N."/>
            <person name="Bonometti L."/>
            <person name="Westerberg I."/>
            <person name="Brannstrom I.O."/>
            <person name="Guillou S."/>
            <person name="Cros-Aarteil S."/>
            <person name="Calhoun S."/>
            <person name="Haridas S."/>
            <person name="Kuo A."/>
            <person name="Mondo S."/>
            <person name="Pangilinan J."/>
            <person name="Riley R."/>
            <person name="Labutti K."/>
            <person name="Andreopoulos B."/>
            <person name="Lipzen A."/>
            <person name="Chen C."/>
            <person name="Yanf M."/>
            <person name="Daum C."/>
            <person name="Ng V."/>
            <person name="Clum A."/>
            <person name="Ohm R."/>
            <person name="Martin F."/>
            <person name="Silar P."/>
            <person name="Natvig D."/>
            <person name="Lalanne C."/>
            <person name="Gautier V."/>
            <person name="Ament-Velasquez S.L."/>
            <person name="Kruys A."/>
            <person name="Hutchinson M.I."/>
            <person name="Powell A.J."/>
            <person name="Barry K."/>
            <person name="Miller A.N."/>
            <person name="Grigoriev I.V."/>
            <person name="Debuchy R."/>
            <person name="Gladieux P."/>
            <person name="Thoren M.H."/>
            <person name="Johannesson H."/>
        </authorList>
    </citation>
    <scope>NUCLEOTIDE SEQUENCE</scope>
    <source>
        <strain evidence="1">PSN293</strain>
    </source>
</reference>
<organism evidence="1 2">
    <name type="scientific">Rhypophila decipiens</name>
    <dbReference type="NCBI Taxonomy" id="261697"/>
    <lineage>
        <taxon>Eukaryota</taxon>
        <taxon>Fungi</taxon>
        <taxon>Dikarya</taxon>
        <taxon>Ascomycota</taxon>
        <taxon>Pezizomycotina</taxon>
        <taxon>Sordariomycetes</taxon>
        <taxon>Sordariomycetidae</taxon>
        <taxon>Sordariales</taxon>
        <taxon>Naviculisporaceae</taxon>
        <taxon>Rhypophila</taxon>
    </lineage>
</organism>
<dbReference type="EMBL" id="MU858208">
    <property type="protein sequence ID" value="KAK4209342.1"/>
    <property type="molecule type" value="Genomic_DNA"/>
</dbReference>
<protein>
    <submittedName>
        <fullName evidence="1">Uncharacterized protein</fullName>
    </submittedName>
</protein>
<dbReference type="Proteomes" id="UP001301769">
    <property type="component" value="Unassembled WGS sequence"/>
</dbReference>
<dbReference type="AlphaFoldDB" id="A0AAN6Y3B0"/>
<comment type="caution">
    <text evidence="1">The sequence shown here is derived from an EMBL/GenBank/DDBJ whole genome shotgun (WGS) entry which is preliminary data.</text>
</comment>
<gene>
    <name evidence="1" type="ORF">QBC37DRAFT_54934</name>
</gene>